<dbReference type="SMART" id="SM00482">
    <property type="entry name" value="POLAc"/>
    <property type="match status" value="1"/>
</dbReference>
<dbReference type="InterPro" id="IPR020046">
    <property type="entry name" value="5-3_exonucl_a-hlix_arch_N"/>
</dbReference>
<dbReference type="PANTHER" id="PTHR10133:SF27">
    <property type="entry name" value="DNA POLYMERASE NU"/>
    <property type="match status" value="1"/>
</dbReference>
<dbReference type="InterPro" id="IPR002421">
    <property type="entry name" value="5-3_exonuclease"/>
</dbReference>
<dbReference type="SMART" id="SM00279">
    <property type="entry name" value="HhH2"/>
    <property type="match status" value="1"/>
</dbReference>
<dbReference type="GO" id="GO:0008409">
    <property type="term" value="F:5'-3' exonuclease activity"/>
    <property type="evidence" value="ECO:0007669"/>
    <property type="project" value="UniProtKB-UniRule"/>
</dbReference>
<dbReference type="SUPFAM" id="SSF56672">
    <property type="entry name" value="DNA/RNA polymerases"/>
    <property type="match status" value="1"/>
</dbReference>
<evidence type="ECO:0000256" key="10">
    <source>
        <dbReference type="NCBIfam" id="TIGR00593"/>
    </source>
</evidence>
<dbReference type="CDD" id="cd09859">
    <property type="entry name" value="PIN_53EXO"/>
    <property type="match status" value="1"/>
</dbReference>
<comment type="similarity">
    <text evidence="1 11">Belongs to the DNA polymerase type-A family.</text>
</comment>
<gene>
    <name evidence="11 14" type="primary">polA</name>
    <name evidence="14" type="ORF">IAC10_05080</name>
</gene>
<evidence type="ECO:0000256" key="1">
    <source>
        <dbReference type="ARBA" id="ARBA00007705"/>
    </source>
</evidence>
<evidence type="ECO:0000256" key="8">
    <source>
        <dbReference type="ARBA" id="ARBA00023204"/>
    </source>
</evidence>
<evidence type="ECO:0000259" key="12">
    <source>
        <dbReference type="SMART" id="SM00475"/>
    </source>
</evidence>
<dbReference type="Pfam" id="PF01367">
    <property type="entry name" value="5_3_exonuc"/>
    <property type="match status" value="1"/>
</dbReference>
<keyword evidence="2 11" id="KW-0808">Transferase</keyword>
<dbReference type="SUPFAM" id="SSF53098">
    <property type="entry name" value="Ribonuclease H-like"/>
    <property type="match status" value="1"/>
</dbReference>
<dbReference type="NCBIfam" id="NF004397">
    <property type="entry name" value="PRK05755.1"/>
    <property type="match status" value="1"/>
</dbReference>
<keyword evidence="4 11" id="KW-0235">DNA replication</keyword>
<sequence>MSAGKTLILIDGHALAFRQYFALERTNMKTTDGTPTWAVYGFFKAIFDLLKDTSLKADAIAVAFDVSHHTFRTEKYPDYKCNREAMPDPMRVQMDLIYEGLKAFNIPIYTKEGYEADDVIGTISKEACELGHKVLILTGDQDAFQLVDKEGCVKVILPSKGELIEYNWDAIHDKLGVYPDQVIDYKALRGDTSDCIPGVKGIGEKMAQKLLSRYYTLEEVLEHCEEIPEKALKTKICTGKEDALLSQYLATIVRDLDINFDFDNTVVELPDIKKVTEFLKQMQFYSFIKNINEILTSFNKEAVIIHSDIPAPVAKNGQLQLGIFTQAVQAEINKSALDYSQKLITDSEDFETLLKELEKQSVIIFDVKANVRSAIDNVIIGITLGYNKGLKAEKKLTTENDSRSEIFYIPLQHTTLKNQLNTVQVLEKLKPIFENPDIKKITYDSKIKYNILRTHGINVEGVTFDVLLASYIKNPSRKHDLDVQSIEHLEHAICEFAPFEKDKKKRIKLENADINNVLNCAADEAATVTDLTKFWLEKLDADELKVLYEIEIPIAKVLADMEFDGVSVNTNYLAQLSKSMDHCLHRLERKIYDEADCGFNINSPRQVGEILFDKMGLKSKKKRVKGHYSTSAEILEELAPDYEIARLILEYRKYSKLKSTYTDALPALIDKDGRIHTTYNQTITATGRLSSSNPNLQNIPIRTEEGNKIRTAFVPASKSKSVILSADYSQIELRLLAHISGDTHLIEAFKSGIDVHTLTASKVFEVPFDEVTKEMRYKAKAVNFGIIYGQSKYGLAKALGISNLEAENFINKYFATYPKIKAYMEATVKQAEIDGFVETIFGRKRYLKDELDSSNAMIREFAKRAAINQPMQGTAADLIKIAMIDFSKKLKENNLKSKMIMQVHDELVVEVEKKELETVKKLVCEAMELHQPLAVPLVVDISTGDTWKE</sequence>
<dbReference type="FunFam" id="1.10.150.20:FF:000002">
    <property type="entry name" value="DNA polymerase I"/>
    <property type="match status" value="1"/>
</dbReference>
<keyword evidence="3 11" id="KW-0548">Nucleotidyltransferase</keyword>
<dbReference type="Pfam" id="PF00476">
    <property type="entry name" value="DNA_pol_A"/>
    <property type="match status" value="1"/>
</dbReference>
<dbReference type="InterPro" id="IPR012337">
    <property type="entry name" value="RNaseH-like_sf"/>
</dbReference>
<evidence type="ECO:0000256" key="9">
    <source>
        <dbReference type="ARBA" id="ARBA00049244"/>
    </source>
</evidence>
<dbReference type="GO" id="GO:0006261">
    <property type="term" value="P:DNA-templated DNA replication"/>
    <property type="evidence" value="ECO:0007669"/>
    <property type="project" value="UniProtKB-UniRule"/>
</dbReference>
<evidence type="ECO:0000256" key="4">
    <source>
        <dbReference type="ARBA" id="ARBA00022705"/>
    </source>
</evidence>
<dbReference type="EC" id="2.7.7.7" evidence="10 11"/>
<dbReference type="Gene3D" id="1.10.150.20">
    <property type="entry name" value="5' to 3' exonuclease, C-terminal subdomain"/>
    <property type="match status" value="2"/>
</dbReference>
<comment type="catalytic activity">
    <reaction evidence="9 11">
        <text>DNA(n) + a 2'-deoxyribonucleoside 5'-triphosphate = DNA(n+1) + diphosphate</text>
        <dbReference type="Rhea" id="RHEA:22508"/>
        <dbReference type="Rhea" id="RHEA-COMP:17339"/>
        <dbReference type="Rhea" id="RHEA-COMP:17340"/>
        <dbReference type="ChEBI" id="CHEBI:33019"/>
        <dbReference type="ChEBI" id="CHEBI:61560"/>
        <dbReference type="ChEBI" id="CHEBI:173112"/>
        <dbReference type="EC" id="2.7.7.7"/>
    </reaction>
</comment>
<dbReference type="CDD" id="cd08637">
    <property type="entry name" value="DNA_pol_A_pol_I_C"/>
    <property type="match status" value="1"/>
</dbReference>
<dbReference type="Gene3D" id="1.20.1060.10">
    <property type="entry name" value="Taq DNA Polymerase, Chain T, domain 4"/>
    <property type="match status" value="1"/>
</dbReference>
<evidence type="ECO:0000256" key="3">
    <source>
        <dbReference type="ARBA" id="ARBA00022695"/>
    </source>
</evidence>
<comment type="caution">
    <text evidence="14">The sequence shown here is derived from an EMBL/GenBank/DDBJ whole genome shotgun (WGS) entry which is preliminary data.</text>
</comment>
<dbReference type="FunFam" id="1.20.1060.10:FF:000001">
    <property type="entry name" value="DNA polymerase I"/>
    <property type="match status" value="1"/>
</dbReference>
<dbReference type="InterPro" id="IPR020045">
    <property type="entry name" value="DNA_polI_H3TH"/>
</dbReference>
<dbReference type="InterPro" id="IPR002298">
    <property type="entry name" value="DNA_polymerase_A"/>
</dbReference>
<dbReference type="Gene3D" id="3.30.420.10">
    <property type="entry name" value="Ribonuclease H-like superfamily/Ribonuclease H"/>
    <property type="match status" value="1"/>
</dbReference>
<reference evidence="14" key="1">
    <citation type="submission" date="2020-10" db="EMBL/GenBank/DDBJ databases">
        <authorList>
            <person name="Gilroy R."/>
        </authorList>
    </citation>
    <scope>NUCLEOTIDE SEQUENCE</scope>
    <source>
        <strain evidence="14">6276</strain>
    </source>
</reference>
<dbReference type="InterPro" id="IPR054690">
    <property type="entry name" value="DNA_polI_exonuclease"/>
</dbReference>
<protein>
    <recommendedName>
        <fullName evidence="10 11">DNA polymerase I</fullName>
        <ecNumber evidence="10 11">2.7.7.7</ecNumber>
    </recommendedName>
</protein>
<name>A0A9D1JMK0_9BACT</name>
<keyword evidence="5 11" id="KW-0227">DNA damage</keyword>
<evidence type="ECO:0000256" key="2">
    <source>
        <dbReference type="ARBA" id="ARBA00022679"/>
    </source>
</evidence>
<dbReference type="EMBL" id="DVIU01000108">
    <property type="protein sequence ID" value="HIS35988.1"/>
    <property type="molecule type" value="Genomic_DNA"/>
</dbReference>
<dbReference type="GO" id="GO:0003677">
    <property type="term" value="F:DNA binding"/>
    <property type="evidence" value="ECO:0007669"/>
    <property type="project" value="UniProtKB-UniRule"/>
</dbReference>
<feature type="domain" description="5'-3' exonuclease" evidence="12">
    <location>
        <begin position="4"/>
        <end position="268"/>
    </location>
</feature>
<evidence type="ECO:0000256" key="11">
    <source>
        <dbReference type="RuleBase" id="RU004460"/>
    </source>
</evidence>
<dbReference type="InterPro" id="IPR043502">
    <property type="entry name" value="DNA/RNA_pol_sf"/>
</dbReference>
<reference evidence="14" key="2">
    <citation type="journal article" date="2021" name="PeerJ">
        <title>Extensive microbial diversity within the chicken gut microbiome revealed by metagenomics and culture.</title>
        <authorList>
            <person name="Gilroy R."/>
            <person name="Ravi A."/>
            <person name="Getino M."/>
            <person name="Pursley I."/>
            <person name="Horton D.L."/>
            <person name="Alikhan N.F."/>
            <person name="Baker D."/>
            <person name="Gharbi K."/>
            <person name="Hall N."/>
            <person name="Watson M."/>
            <person name="Adriaenssens E.M."/>
            <person name="Foster-Nyarko E."/>
            <person name="Jarju S."/>
            <person name="Secka A."/>
            <person name="Antonio M."/>
            <person name="Oren A."/>
            <person name="Chaudhuri R.R."/>
            <person name="La Ragione R."/>
            <person name="Hildebrand F."/>
            <person name="Pallen M.J."/>
        </authorList>
    </citation>
    <scope>NUCLEOTIDE SEQUENCE</scope>
    <source>
        <strain evidence="14">6276</strain>
    </source>
</reference>
<keyword evidence="11" id="KW-0540">Nuclease</keyword>
<keyword evidence="11" id="KW-0269">Exonuclease</keyword>
<dbReference type="Gene3D" id="3.40.50.1010">
    <property type="entry name" value="5'-nuclease"/>
    <property type="match status" value="1"/>
</dbReference>
<dbReference type="GO" id="GO:0003887">
    <property type="term" value="F:DNA-directed DNA polymerase activity"/>
    <property type="evidence" value="ECO:0007669"/>
    <property type="project" value="UniProtKB-UniRule"/>
</dbReference>
<keyword evidence="11" id="KW-0378">Hydrolase</keyword>
<organism evidence="14 15">
    <name type="scientific">Candidatus Scatousia excrementigallinarum</name>
    <dbReference type="NCBI Taxonomy" id="2840935"/>
    <lineage>
        <taxon>Bacteria</taxon>
        <taxon>Candidatus Scatousia</taxon>
    </lineage>
</organism>
<dbReference type="InterPro" id="IPR036279">
    <property type="entry name" value="5-3_exonuclease_C_sf"/>
</dbReference>
<dbReference type="Pfam" id="PF22619">
    <property type="entry name" value="DNA_polI_exo1"/>
    <property type="match status" value="1"/>
</dbReference>
<dbReference type="InterPro" id="IPR001098">
    <property type="entry name" value="DNA-dir_DNA_pol_A_palm_dom"/>
</dbReference>
<dbReference type="PROSITE" id="PS00447">
    <property type="entry name" value="DNA_POLYMERASE_A"/>
    <property type="match status" value="1"/>
</dbReference>
<dbReference type="CDD" id="cd09898">
    <property type="entry name" value="H3TH_53EXO"/>
    <property type="match status" value="1"/>
</dbReference>
<keyword evidence="7 11" id="KW-0238">DNA-binding</keyword>
<dbReference type="NCBIfam" id="TIGR00593">
    <property type="entry name" value="pola"/>
    <property type="match status" value="1"/>
</dbReference>
<evidence type="ECO:0000256" key="5">
    <source>
        <dbReference type="ARBA" id="ARBA00022763"/>
    </source>
</evidence>
<evidence type="ECO:0000313" key="15">
    <source>
        <dbReference type="Proteomes" id="UP000823928"/>
    </source>
</evidence>
<dbReference type="SUPFAM" id="SSF47807">
    <property type="entry name" value="5' to 3' exonuclease, C-terminal subdomain"/>
    <property type="match status" value="1"/>
</dbReference>
<dbReference type="InterPro" id="IPR036397">
    <property type="entry name" value="RNaseH_sf"/>
</dbReference>
<evidence type="ECO:0000259" key="13">
    <source>
        <dbReference type="SMART" id="SM00482"/>
    </source>
</evidence>
<dbReference type="InterPro" id="IPR008918">
    <property type="entry name" value="HhH2"/>
</dbReference>
<dbReference type="Gene3D" id="3.30.70.370">
    <property type="match status" value="1"/>
</dbReference>
<dbReference type="FunFam" id="1.10.150.20:FF:000003">
    <property type="entry name" value="DNA polymerase I"/>
    <property type="match status" value="1"/>
</dbReference>
<dbReference type="InterPro" id="IPR018320">
    <property type="entry name" value="DNA_polymerase_1"/>
</dbReference>
<dbReference type="SMART" id="SM00475">
    <property type="entry name" value="53EXOc"/>
    <property type="match status" value="1"/>
</dbReference>
<comment type="function">
    <text evidence="11">In addition to polymerase activity, this DNA polymerase exhibits 5'-3' exonuclease activity.</text>
</comment>
<proteinExistence type="inferred from homology"/>
<dbReference type="InterPro" id="IPR029060">
    <property type="entry name" value="PIN-like_dom_sf"/>
</dbReference>
<dbReference type="SUPFAM" id="SSF88723">
    <property type="entry name" value="PIN domain-like"/>
    <property type="match status" value="1"/>
</dbReference>
<keyword evidence="6 11" id="KW-0239">DNA-directed DNA polymerase</keyword>
<evidence type="ECO:0000256" key="6">
    <source>
        <dbReference type="ARBA" id="ARBA00022932"/>
    </source>
</evidence>
<dbReference type="Proteomes" id="UP000823928">
    <property type="component" value="Unassembled WGS sequence"/>
</dbReference>
<evidence type="ECO:0000256" key="7">
    <source>
        <dbReference type="ARBA" id="ARBA00023125"/>
    </source>
</evidence>
<accession>A0A9D1JMK0</accession>
<dbReference type="InterPro" id="IPR019760">
    <property type="entry name" value="DNA-dir_DNA_pol_A_CS"/>
</dbReference>
<keyword evidence="8 11" id="KW-0234">DNA repair</keyword>
<dbReference type="Pfam" id="PF02739">
    <property type="entry name" value="5_3_exonuc_N"/>
    <property type="match status" value="1"/>
</dbReference>
<dbReference type="PANTHER" id="PTHR10133">
    <property type="entry name" value="DNA POLYMERASE I"/>
    <property type="match status" value="1"/>
</dbReference>
<dbReference type="AlphaFoldDB" id="A0A9D1JMK0"/>
<dbReference type="GO" id="GO:0006302">
    <property type="term" value="P:double-strand break repair"/>
    <property type="evidence" value="ECO:0007669"/>
    <property type="project" value="TreeGrafter"/>
</dbReference>
<evidence type="ECO:0000313" key="14">
    <source>
        <dbReference type="EMBL" id="HIS35988.1"/>
    </source>
</evidence>
<feature type="domain" description="DNA-directed DNA polymerase family A palm" evidence="13">
    <location>
        <begin position="706"/>
        <end position="915"/>
    </location>
</feature>
<dbReference type="PRINTS" id="PR00868">
    <property type="entry name" value="DNAPOLI"/>
</dbReference>